<evidence type="ECO:0000313" key="1">
    <source>
        <dbReference type="EMBL" id="KYP60508.1"/>
    </source>
</evidence>
<dbReference type="STRING" id="3821.A0A151T0J0"/>
<accession>A0A151T0J0</accession>
<keyword evidence="2" id="KW-1185">Reference proteome</keyword>
<dbReference type="PANTHER" id="PTHR11439">
    <property type="entry name" value="GAG-POL-RELATED RETROTRANSPOSON"/>
    <property type="match status" value="1"/>
</dbReference>
<evidence type="ECO:0008006" key="3">
    <source>
        <dbReference type="Google" id="ProtNLM"/>
    </source>
</evidence>
<gene>
    <name evidence="1" type="ORF">KK1_022914</name>
</gene>
<proteinExistence type="predicted"/>
<dbReference type="EMBL" id="CM003611">
    <property type="protein sequence ID" value="KYP60508.1"/>
    <property type="molecule type" value="Genomic_DNA"/>
</dbReference>
<dbReference type="OMA" id="NILAYCD"/>
<evidence type="ECO:0000313" key="2">
    <source>
        <dbReference type="Proteomes" id="UP000075243"/>
    </source>
</evidence>
<dbReference type="AlphaFoldDB" id="A0A151T0J0"/>
<reference evidence="1 2" key="1">
    <citation type="journal article" date="2012" name="Nat. Biotechnol.">
        <title>Draft genome sequence of pigeonpea (Cajanus cajan), an orphan legume crop of resource-poor farmers.</title>
        <authorList>
            <person name="Varshney R.K."/>
            <person name="Chen W."/>
            <person name="Li Y."/>
            <person name="Bharti A.K."/>
            <person name="Saxena R.K."/>
            <person name="Schlueter J.A."/>
            <person name="Donoghue M.T."/>
            <person name="Azam S."/>
            <person name="Fan G."/>
            <person name="Whaley A.M."/>
            <person name="Farmer A.D."/>
            <person name="Sheridan J."/>
            <person name="Iwata A."/>
            <person name="Tuteja R."/>
            <person name="Penmetsa R.V."/>
            <person name="Wu W."/>
            <person name="Upadhyaya H.D."/>
            <person name="Yang S.P."/>
            <person name="Shah T."/>
            <person name="Saxena K.B."/>
            <person name="Michael T."/>
            <person name="McCombie W.R."/>
            <person name="Yang B."/>
            <person name="Zhang G."/>
            <person name="Yang H."/>
            <person name="Wang J."/>
            <person name="Spillane C."/>
            <person name="Cook D.R."/>
            <person name="May G.D."/>
            <person name="Xu X."/>
            <person name="Jackson S.A."/>
        </authorList>
    </citation>
    <scope>NUCLEOTIDE SEQUENCE [LARGE SCALE GENOMIC DNA]</scope>
    <source>
        <strain evidence="2">cv. Asha</strain>
    </source>
</reference>
<dbReference type="Proteomes" id="UP000075243">
    <property type="component" value="Chromosome 9"/>
</dbReference>
<name>A0A151T0J0_CAJCA</name>
<organism evidence="1 2">
    <name type="scientific">Cajanus cajan</name>
    <name type="common">Pigeon pea</name>
    <name type="synonym">Cajanus indicus</name>
    <dbReference type="NCBI Taxonomy" id="3821"/>
    <lineage>
        <taxon>Eukaryota</taxon>
        <taxon>Viridiplantae</taxon>
        <taxon>Streptophyta</taxon>
        <taxon>Embryophyta</taxon>
        <taxon>Tracheophyta</taxon>
        <taxon>Spermatophyta</taxon>
        <taxon>Magnoliopsida</taxon>
        <taxon>eudicotyledons</taxon>
        <taxon>Gunneridae</taxon>
        <taxon>Pentapetalae</taxon>
        <taxon>rosids</taxon>
        <taxon>fabids</taxon>
        <taxon>Fabales</taxon>
        <taxon>Fabaceae</taxon>
        <taxon>Papilionoideae</taxon>
        <taxon>50 kb inversion clade</taxon>
        <taxon>NPAAA clade</taxon>
        <taxon>indigoferoid/millettioid clade</taxon>
        <taxon>Phaseoleae</taxon>
        <taxon>Cajanus</taxon>
    </lineage>
</organism>
<sequence>MQAAMRIIRYLKSAPGTGLFYPAFNSLRIQAFSDSDWATCTTTRRSITGYCVFLGKALISWKSKKQSTVSRSSLEAEYRALAFVTCELQWLKYLCSDLHLRILHLLPHFVNLPSR</sequence>
<protein>
    <recommendedName>
        <fullName evidence="3">Mitochondrial protein</fullName>
    </recommendedName>
</protein>
<dbReference type="Gramene" id="C.cajan_22257.t">
    <property type="protein sequence ID" value="C.cajan_22257.t.cds1"/>
    <property type="gene ID" value="C.cajan_22257"/>
</dbReference>
<dbReference type="CDD" id="cd09272">
    <property type="entry name" value="RNase_HI_RT_Ty1"/>
    <property type="match status" value="1"/>
</dbReference>
<dbReference type="PANTHER" id="PTHR11439:SF463">
    <property type="entry name" value="REVERSE TRANSCRIPTASE TY1_COPIA-TYPE DOMAIN-CONTAINING PROTEIN"/>
    <property type="match status" value="1"/>
</dbReference>